<dbReference type="PANTHER" id="PTHR11706">
    <property type="entry name" value="SOLUTE CARRIER PROTEIN FAMILY 11 MEMBER"/>
    <property type="match status" value="1"/>
</dbReference>
<dbReference type="InterPro" id="IPR001046">
    <property type="entry name" value="NRAMP_fam"/>
</dbReference>
<feature type="transmembrane region" description="Helical" evidence="7">
    <location>
        <begin position="341"/>
        <end position="360"/>
    </location>
</feature>
<protein>
    <submittedName>
        <fullName evidence="8">Iron transporter</fullName>
    </submittedName>
</protein>
<name>A0ABM8C8L1_9BURK</name>
<gene>
    <name evidence="8" type="ORF">MasN3_31010</name>
</gene>
<feature type="transmembrane region" description="Helical" evidence="7">
    <location>
        <begin position="88"/>
        <end position="107"/>
    </location>
</feature>
<evidence type="ECO:0000313" key="9">
    <source>
        <dbReference type="Proteomes" id="UP001163336"/>
    </source>
</evidence>
<evidence type="ECO:0000256" key="2">
    <source>
        <dbReference type="ARBA" id="ARBA00022448"/>
    </source>
</evidence>
<keyword evidence="9" id="KW-1185">Reference proteome</keyword>
<keyword evidence="4" id="KW-0769">Symport</keyword>
<feature type="transmembrane region" description="Helical" evidence="7">
    <location>
        <begin position="152"/>
        <end position="171"/>
    </location>
</feature>
<organism evidence="8 9">
    <name type="scientific">Massilia varians</name>
    <dbReference type="NCBI Taxonomy" id="457921"/>
    <lineage>
        <taxon>Bacteria</taxon>
        <taxon>Pseudomonadati</taxon>
        <taxon>Pseudomonadota</taxon>
        <taxon>Betaproteobacteria</taxon>
        <taxon>Burkholderiales</taxon>
        <taxon>Oxalobacteraceae</taxon>
        <taxon>Telluria group</taxon>
        <taxon>Massilia</taxon>
    </lineage>
</organism>
<evidence type="ECO:0000256" key="5">
    <source>
        <dbReference type="ARBA" id="ARBA00022989"/>
    </source>
</evidence>
<keyword evidence="2" id="KW-0813">Transport</keyword>
<dbReference type="Pfam" id="PF01566">
    <property type="entry name" value="Nramp"/>
    <property type="match status" value="1"/>
</dbReference>
<keyword evidence="6 7" id="KW-0472">Membrane</keyword>
<evidence type="ECO:0000256" key="4">
    <source>
        <dbReference type="ARBA" id="ARBA00022847"/>
    </source>
</evidence>
<dbReference type="RefSeq" id="WP_281908380.1">
    <property type="nucleotide sequence ID" value="NZ_AP026966.1"/>
</dbReference>
<proteinExistence type="predicted"/>
<dbReference type="PANTHER" id="PTHR11706:SF33">
    <property type="entry name" value="NATURAL RESISTANCE-ASSOCIATED MACROPHAGE PROTEIN 2"/>
    <property type="match status" value="1"/>
</dbReference>
<feature type="transmembrane region" description="Helical" evidence="7">
    <location>
        <begin position="127"/>
        <end position="145"/>
    </location>
</feature>
<evidence type="ECO:0000256" key="6">
    <source>
        <dbReference type="ARBA" id="ARBA00023136"/>
    </source>
</evidence>
<accession>A0ABM8C8L1</accession>
<reference evidence="8" key="1">
    <citation type="submission" date="2022-11" db="EMBL/GenBank/DDBJ databases">
        <title>Isolation and characterization of PLA-degrading bacterium Massilia sp. from Antarctic soil.</title>
        <authorList>
            <person name="Sato K."/>
            <person name="Gomez-Fuentes C."/>
            <person name="Ahmad S.A."/>
            <person name="Zulkharnain A."/>
        </authorList>
    </citation>
    <scope>NUCLEOTIDE SEQUENCE</scope>
    <source>
        <strain evidence="8">N-3</strain>
    </source>
</reference>
<feature type="transmembrane region" description="Helical" evidence="7">
    <location>
        <begin position="293"/>
        <end position="321"/>
    </location>
</feature>
<keyword evidence="5 7" id="KW-1133">Transmembrane helix</keyword>
<feature type="transmembrane region" description="Helical" evidence="7">
    <location>
        <begin position="366"/>
        <end position="388"/>
    </location>
</feature>
<evidence type="ECO:0000256" key="7">
    <source>
        <dbReference type="SAM" id="Phobius"/>
    </source>
</evidence>
<feature type="transmembrane region" description="Helical" evidence="7">
    <location>
        <begin position="48"/>
        <end position="67"/>
    </location>
</feature>
<evidence type="ECO:0000256" key="1">
    <source>
        <dbReference type="ARBA" id="ARBA00004141"/>
    </source>
</evidence>
<comment type="subcellular location">
    <subcellularLocation>
        <location evidence="1">Membrane</location>
        <topology evidence="1">Multi-pass membrane protein</topology>
    </subcellularLocation>
</comment>
<feature type="transmembrane region" description="Helical" evidence="7">
    <location>
        <begin position="191"/>
        <end position="210"/>
    </location>
</feature>
<evidence type="ECO:0000313" key="8">
    <source>
        <dbReference type="EMBL" id="BDT59607.1"/>
    </source>
</evidence>
<dbReference type="Proteomes" id="UP001163336">
    <property type="component" value="Chromosome"/>
</dbReference>
<evidence type="ECO:0000256" key="3">
    <source>
        <dbReference type="ARBA" id="ARBA00022692"/>
    </source>
</evidence>
<dbReference type="EMBL" id="AP026966">
    <property type="protein sequence ID" value="BDT59607.1"/>
    <property type="molecule type" value="Genomic_DNA"/>
</dbReference>
<feature type="transmembrane region" description="Helical" evidence="7">
    <location>
        <begin position="400"/>
        <end position="423"/>
    </location>
</feature>
<sequence>MPLALLRRLVDNATLKSLGPGLITGAADDDPSGIATYSQAGARFGFNALWTLVLTYPFMVGIQLVSARIGRVTGRGLAANIRRAYPPWLLYAIIVLLLVANVINIAADIAAMGEALRLALGRGSSHLYALGFGVLCLLLQVFLPYTTYVRYLKWLTLALLSYVATAFAVELDWTDALARTVWPHFRFTSDSVALVVAIFGTTISPYLFFWQASQEVEEIRSTPRAHALRTRPPDASAQLARMKSDTLAGMGFSNLVAYFIMLTTAATLGAHGVTEIVSSSQAAQALRPLAGEFAFLAFALGIIGTGMLAVPVLAGSAAYAITESFHWRNGMDLKPMEARRFYAIIALATLGGALLDFAPIDPIAALLLSAQINGVIAVPVMVVMLLLARNRKIMGGYTLSLRHTVIGWAGVALMLAATLAMLVDG</sequence>
<keyword evidence="3 7" id="KW-0812">Transmembrane</keyword>
<feature type="transmembrane region" description="Helical" evidence="7">
    <location>
        <begin position="251"/>
        <end position="273"/>
    </location>
</feature>